<feature type="domain" description="Rhodopsin" evidence="3">
    <location>
        <begin position="45"/>
        <end position="283"/>
    </location>
</feature>
<dbReference type="OrthoDB" id="3918601at2759"/>
<dbReference type="PANTHER" id="PTHR38794:SF1">
    <property type="entry name" value="INTEGRAL MEMBRANE PROTEIN"/>
    <property type="match status" value="1"/>
</dbReference>
<dbReference type="STRING" id="671987.R0K681"/>
<keyword evidence="2" id="KW-0812">Transmembrane</keyword>
<dbReference type="Pfam" id="PF20684">
    <property type="entry name" value="Fung_rhodopsin"/>
    <property type="match status" value="1"/>
</dbReference>
<evidence type="ECO:0000313" key="5">
    <source>
        <dbReference type="Proteomes" id="UP000016935"/>
    </source>
</evidence>
<keyword evidence="5" id="KW-1185">Reference proteome</keyword>
<evidence type="ECO:0000259" key="3">
    <source>
        <dbReference type="Pfam" id="PF20684"/>
    </source>
</evidence>
<dbReference type="Proteomes" id="UP000016935">
    <property type="component" value="Unassembled WGS sequence"/>
</dbReference>
<sequence length="460" mass="50180">MPALCLVSSRHSIPRRPGSDADVGPFINVVTWILLITSALAVLTRLITKRVLRRRIDIDDAFVVLALTASIASGAAVSIQTENGLGRDISLLTTGQIVAYRKAEYANNMLYIATLGFAKLSIISLLMMLTASKLHRNLGLALACFIALWAVFSICVSAFQCGTIEPWRFLGNNRICFDIACLAVSFWRAMGVVNILTDLALIGFPMHVVITLQMSTTKKITILTFFGARSLDIVATSVQMLYLSGFSSANPTWHLWKWTLLAQIIQCITIITSCVPYIRPLLESVPSGLYASDDLRRRGTSSDHCGAVSRAKNNNNNNSASSSYQLSSIASRFHTGLPRKPPIPIHAPATRTRSFWPSSLLLAAQPQPQPQTTHATSATGVPGGPRRLDGETDVEITAVLHTQREEKRWDAASTASHSKILRTTVVSAEWEEAEAQEDRVKVKVSGVGRGGEADEIEVVR</sequence>
<feature type="transmembrane region" description="Helical" evidence="2">
    <location>
        <begin position="138"/>
        <end position="159"/>
    </location>
</feature>
<evidence type="ECO:0000256" key="2">
    <source>
        <dbReference type="SAM" id="Phobius"/>
    </source>
</evidence>
<feature type="region of interest" description="Disordered" evidence="1">
    <location>
        <begin position="301"/>
        <end position="322"/>
    </location>
</feature>
<dbReference type="HOGENOM" id="CLU_036632_5_3_1"/>
<dbReference type="RefSeq" id="XP_008028314.1">
    <property type="nucleotide sequence ID" value="XM_008030123.1"/>
</dbReference>
<feature type="compositionally biased region" description="Low complexity" evidence="1">
    <location>
        <begin position="307"/>
        <end position="322"/>
    </location>
</feature>
<keyword evidence="2" id="KW-1133">Transmembrane helix</keyword>
<dbReference type="eggNOG" id="ENOG502SPG6">
    <property type="taxonomic scope" value="Eukaryota"/>
</dbReference>
<accession>R0K681</accession>
<feature type="transmembrane region" description="Helical" evidence="2">
    <location>
        <begin position="109"/>
        <end position="131"/>
    </location>
</feature>
<dbReference type="AlphaFoldDB" id="R0K681"/>
<dbReference type="EMBL" id="KB908814">
    <property type="protein sequence ID" value="EOA83832.1"/>
    <property type="molecule type" value="Genomic_DNA"/>
</dbReference>
<gene>
    <name evidence="4" type="ORF">SETTUDRAFT_93153</name>
</gene>
<protein>
    <recommendedName>
        <fullName evidence="3">Rhodopsin domain-containing protein</fullName>
    </recommendedName>
</protein>
<feature type="region of interest" description="Disordered" evidence="1">
    <location>
        <begin position="364"/>
        <end position="389"/>
    </location>
</feature>
<feature type="transmembrane region" description="Helical" evidence="2">
    <location>
        <begin position="192"/>
        <end position="210"/>
    </location>
</feature>
<dbReference type="PANTHER" id="PTHR38794">
    <property type="entry name" value="INTEGRAL MEMBRANE PROTEIN"/>
    <property type="match status" value="1"/>
</dbReference>
<reference evidence="4 5" key="2">
    <citation type="journal article" date="2013" name="PLoS Genet.">
        <title>Comparative genome structure, secondary metabolite, and effector coding capacity across Cochliobolus pathogens.</title>
        <authorList>
            <person name="Condon B.J."/>
            <person name="Leng Y."/>
            <person name="Wu D."/>
            <person name="Bushley K.E."/>
            <person name="Ohm R.A."/>
            <person name="Otillar R."/>
            <person name="Martin J."/>
            <person name="Schackwitz W."/>
            <person name="Grimwood J."/>
            <person name="MohdZainudin N."/>
            <person name="Xue C."/>
            <person name="Wang R."/>
            <person name="Manning V.A."/>
            <person name="Dhillon B."/>
            <person name="Tu Z.J."/>
            <person name="Steffenson B.J."/>
            <person name="Salamov A."/>
            <person name="Sun H."/>
            <person name="Lowry S."/>
            <person name="LaButti K."/>
            <person name="Han J."/>
            <person name="Copeland A."/>
            <person name="Lindquist E."/>
            <person name="Barry K."/>
            <person name="Schmutz J."/>
            <person name="Baker S.E."/>
            <person name="Ciuffetti L.M."/>
            <person name="Grigoriev I.V."/>
            <person name="Zhong S."/>
            <person name="Turgeon B.G."/>
        </authorList>
    </citation>
    <scope>NUCLEOTIDE SEQUENCE [LARGE SCALE GENOMIC DNA]</scope>
    <source>
        <strain evidence="5">28A</strain>
    </source>
</reference>
<evidence type="ECO:0000256" key="1">
    <source>
        <dbReference type="SAM" id="MobiDB-lite"/>
    </source>
</evidence>
<reference evidence="4 5" key="1">
    <citation type="journal article" date="2012" name="PLoS Pathog.">
        <title>Diverse lifestyles and strategies of plant pathogenesis encoded in the genomes of eighteen Dothideomycetes fungi.</title>
        <authorList>
            <person name="Ohm R.A."/>
            <person name="Feau N."/>
            <person name="Henrissat B."/>
            <person name="Schoch C.L."/>
            <person name="Horwitz B.A."/>
            <person name="Barry K.W."/>
            <person name="Condon B.J."/>
            <person name="Copeland A.C."/>
            <person name="Dhillon B."/>
            <person name="Glaser F."/>
            <person name="Hesse C.N."/>
            <person name="Kosti I."/>
            <person name="LaButti K."/>
            <person name="Lindquist E.A."/>
            <person name="Lucas S."/>
            <person name="Salamov A.A."/>
            <person name="Bradshaw R.E."/>
            <person name="Ciuffetti L."/>
            <person name="Hamelin R.C."/>
            <person name="Kema G.H.J."/>
            <person name="Lawrence C."/>
            <person name="Scott J.A."/>
            <person name="Spatafora J.W."/>
            <person name="Turgeon B.G."/>
            <person name="de Wit P.J.G.M."/>
            <person name="Zhong S."/>
            <person name="Goodwin S.B."/>
            <person name="Grigoriev I.V."/>
        </authorList>
    </citation>
    <scope>NUCLEOTIDE SEQUENCE [LARGE SCALE GENOMIC DNA]</scope>
    <source>
        <strain evidence="5">28A</strain>
    </source>
</reference>
<keyword evidence="2" id="KW-0472">Membrane</keyword>
<proteinExistence type="predicted"/>
<feature type="transmembrane region" description="Helical" evidence="2">
    <location>
        <begin position="60"/>
        <end position="79"/>
    </location>
</feature>
<dbReference type="GeneID" id="19406013"/>
<organism evidence="4 5">
    <name type="scientific">Exserohilum turcicum (strain 28A)</name>
    <name type="common">Northern leaf blight fungus</name>
    <name type="synonym">Setosphaeria turcica</name>
    <dbReference type="NCBI Taxonomy" id="671987"/>
    <lineage>
        <taxon>Eukaryota</taxon>
        <taxon>Fungi</taxon>
        <taxon>Dikarya</taxon>
        <taxon>Ascomycota</taxon>
        <taxon>Pezizomycotina</taxon>
        <taxon>Dothideomycetes</taxon>
        <taxon>Pleosporomycetidae</taxon>
        <taxon>Pleosporales</taxon>
        <taxon>Pleosporineae</taxon>
        <taxon>Pleosporaceae</taxon>
        <taxon>Exserohilum</taxon>
    </lineage>
</organism>
<feature type="compositionally biased region" description="Low complexity" evidence="1">
    <location>
        <begin position="364"/>
        <end position="379"/>
    </location>
</feature>
<dbReference type="InterPro" id="IPR049326">
    <property type="entry name" value="Rhodopsin_dom_fungi"/>
</dbReference>
<evidence type="ECO:0000313" key="4">
    <source>
        <dbReference type="EMBL" id="EOA83832.1"/>
    </source>
</evidence>
<name>R0K681_EXST2</name>
<feature type="transmembrane region" description="Helical" evidence="2">
    <location>
        <begin position="26"/>
        <end position="48"/>
    </location>
</feature>